<accession>A0A7W7YD30</accession>
<dbReference type="AlphaFoldDB" id="A0A7W7YD30"/>
<evidence type="ECO:0000313" key="3">
    <source>
        <dbReference type="Proteomes" id="UP000590740"/>
    </source>
</evidence>
<dbReference type="Pfam" id="PF25583">
    <property type="entry name" value="WCX"/>
    <property type="match status" value="1"/>
</dbReference>
<comment type="caution">
    <text evidence="2">The sequence shown here is derived from an EMBL/GenBank/DDBJ whole genome shotgun (WGS) entry which is preliminary data.</text>
</comment>
<dbReference type="EMBL" id="JACHIG010000007">
    <property type="protein sequence ID" value="MBB5033792.1"/>
    <property type="molecule type" value="Genomic_DNA"/>
</dbReference>
<keyword evidence="3" id="KW-1185">Reference proteome</keyword>
<sequence>MDDDGSEIEFRAELSGLEEITRWVLSWGSKAQVLGPAELKTRVQKELKAMVGACG</sequence>
<organism evidence="2 3">
    <name type="scientific">Prosthecobacter vanneervenii</name>
    <dbReference type="NCBI Taxonomy" id="48466"/>
    <lineage>
        <taxon>Bacteria</taxon>
        <taxon>Pseudomonadati</taxon>
        <taxon>Verrucomicrobiota</taxon>
        <taxon>Verrucomicrobiia</taxon>
        <taxon>Verrucomicrobiales</taxon>
        <taxon>Verrucomicrobiaceae</taxon>
        <taxon>Prosthecobacter</taxon>
    </lineage>
</organism>
<dbReference type="Proteomes" id="UP000590740">
    <property type="component" value="Unassembled WGS sequence"/>
</dbReference>
<evidence type="ECO:0000259" key="1">
    <source>
        <dbReference type="Pfam" id="PF25583"/>
    </source>
</evidence>
<proteinExistence type="predicted"/>
<reference evidence="2 3" key="1">
    <citation type="submission" date="2020-08" db="EMBL/GenBank/DDBJ databases">
        <title>Genomic Encyclopedia of Type Strains, Phase IV (KMG-IV): sequencing the most valuable type-strain genomes for metagenomic binning, comparative biology and taxonomic classification.</title>
        <authorList>
            <person name="Goeker M."/>
        </authorList>
    </citation>
    <scope>NUCLEOTIDE SEQUENCE [LARGE SCALE GENOMIC DNA]</scope>
    <source>
        <strain evidence="2 3">DSM 12252</strain>
    </source>
</reference>
<feature type="domain" description="WCX" evidence="1">
    <location>
        <begin position="2"/>
        <end position="51"/>
    </location>
</feature>
<name>A0A7W7YD30_9BACT</name>
<protein>
    <submittedName>
        <fullName evidence="2">Putative DNA-binding transcriptional regulator YafY</fullName>
    </submittedName>
</protein>
<gene>
    <name evidence="2" type="ORF">HNQ65_003382</name>
</gene>
<evidence type="ECO:0000313" key="2">
    <source>
        <dbReference type="EMBL" id="MBB5033792.1"/>
    </source>
</evidence>
<dbReference type="GO" id="GO:0003677">
    <property type="term" value="F:DNA binding"/>
    <property type="evidence" value="ECO:0007669"/>
    <property type="project" value="UniProtKB-KW"/>
</dbReference>
<dbReference type="InterPro" id="IPR057727">
    <property type="entry name" value="WCX_dom"/>
</dbReference>
<keyword evidence="2" id="KW-0238">DNA-binding</keyword>